<dbReference type="eggNOG" id="COG1720">
    <property type="taxonomic scope" value="Bacteria"/>
</dbReference>
<feature type="domain" description="TsaA-like" evidence="3">
    <location>
        <begin position="7"/>
        <end position="148"/>
    </location>
</feature>
<keyword evidence="4" id="KW-0808">Transferase</keyword>
<dbReference type="InterPro" id="IPR040372">
    <property type="entry name" value="YaeB-like"/>
</dbReference>
<evidence type="ECO:0000313" key="5">
    <source>
        <dbReference type="Proteomes" id="UP000033664"/>
    </source>
</evidence>
<dbReference type="InterPro" id="IPR023370">
    <property type="entry name" value="TrmO-like_N"/>
</dbReference>
<gene>
    <name evidence="4" type="ORF">TW72_08905</name>
</gene>
<dbReference type="PROSITE" id="PS51668">
    <property type="entry name" value="TSAA_2"/>
    <property type="match status" value="1"/>
</dbReference>
<dbReference type="PATRIC" id="fig|151081.8.peg.404"/>
<dbReference type="RefSeq" id="WP_045978325.1">
    <property type="nucleotide sequence ID" value="NZ_JXXY01000002.1"/>
</dbReference>
<dbReference type="NCBIfam" id="TIGR00104">
    <property type="entry name" value="tRNA_TsaA"/>
    <property type="match status" value="1"/>
</dbReference>
<dbReference type="PANTHER" id="PTHR12818">
    <property type="entry name" value="TRNA (ADENINE(37)-N6)-METHYLTRANSFERASE"/>
    <property type="match status" value="1"/>
</dbReference>
<dbReference type="InterPro" id="IPR023368">
    <property type="entry name" value="UPF0066_cons_site"/>
</dbReference>
<dbReference type="InterPro" id="IPR036413">
    <property type="entry name" value="YaeB-like_sf"/>
</dbReference>
<dbReference type="Gene3D" id="3.30.2310.10">
    <property type="entry name" value="YaeB-like"/>
    <property type="match status" value="1"/>
</dbReference>
<name>A0A0F4PXA7_9GAMM</name>
<accession>A0A0F4PXA7</accession>
<dbReference type="InterPro" id="IPR041369">
    <property type="entry name" value="TrmO_C"/>
</dbReference>
<keyword evidence="4" id="KW-0489">Methyltransferase</keyword>
<evidence type="ECO:0000256" key="2">
    <source>
        <dbReference type="ARBA" id="ARBA00033753"/>
    </source>
</evidence>
<sequence length="235" mass="26549">MSSQYQITAIGHIRSPYKQKFAIPRQPRLVSAARADLIFTDEFNREEFVRGIEEFSHLWLLFRFHETADKGYSPLVRPPRLGGNARKGVFATRATFRPNAIGMSAVELLGVNYQHGQLSLRLGGIDLLDGTPIIDIKPYLPYSDAMMDASAGFADTRPYTQMSVSFSEQAQSVIDNSDPALVLEQFITQVLQQDPRPAYKKSQAGVQHYGMTLYDFNIRWQVDGEHNHVLEICPL</sequence>
<dbReference type="Gene3D" id="2.40.30.70">
    <property type="entry name" value="YaeB-like"/>
    <property type="match status" value="1"/>
</dbReference>
<dbReference type="GO" id="GO:0089715">
    <property type="term" value="F:tRNA (L-threonylcarbamoyladenosine(37)-C2) methyltransferase activity"/>
    <property type="evidence" value="ECO:0007669"/>
    <property type="project" value="TreeGrafter"/>
</dbReference>
<comment type="caution">
    <text evidence="4">The sequence shown here is derived from an EMBL/GenBank/DDBJ whole genome shotgun (WGS) entry which is preliminary data.</text>
</comment>
<dbReference type="EMBL" id="JXXZ01000007">
    <property type="protein sequence ID" value="KJY99749.1"/>
    <property type="molecule type" value="Genomic_DNA"/>
</dbReference>
<keyword evidence="1" id="KW-0949">S-adenosyl-L-methionine</keyword>
<protein>
    <submittedName>
        <fullName evidence="4">tRNA (Adenine(37)-N6)-methyltransferase</fullName>
    </submittedName>
</protein>
<dbReference type="FunFam" id="2.40.30.70:FF:000001">
    <property type="entry name" value="tRNA (N6-threonylcarbamoyladenosine(37)-N6)-methyltransferase TrmO"/>
    <property type="match status" value="1"/>
</dbReference>
<dbReference type="GO" id="GO:0032259">
    <property type="term" value="P:methylation"/>
    <property type="evidence" value="ECO:0007669"/>
    <property type="project" value="UniProtKB-KW"/>
</dbReference>
<dbReference type="AlphaFoldDB" id="A0A0F4PXA7"/>
<organism evidence="4 5">
    <name type="scientific">Pseudoalteromonas ruthenica</name>
    <dbReference type="NCBI Taxonomy" id="151081"/>
    <lineage>
        <taxon>Bacteria</taxon>
        <taxon>Pseudomonadati</taxon>
        <taxon>Pseudomonadota</taxon>
        <taxon>Gammaproteobacteria</taxon>
        <taxon>Alteromonadales</taxon>
        <taxon>Pseudoalteromonadaceae</taxon>
        <taxon>Pseudoalteromonas</taxon>
    </lineage>
</organism>
<dbReference type="Pfam" id="PF01980">
    <property type="entry name" value="TrmO_N"/>
    <property type="match status" value="1"/>
</dbReference>
<keyword evidence="5" id="KW-1185">Reference proteome</keyword>
<dbReference type="CDD" id="cd09281">
    <property type="entry name" value="UPF0066"/>
    <property type="match status" value="1"/>
</dbReference>
<dbReference type="PROSITE" id="PS01318">
    <property type="entry name" value="TSAA_1"/>
    <property type="match status" value="1"/>
</dbReference>
<dbReference type="Pfam" id="PF18389">
    <property type="entry name" value="TrmO_C"/>
    <property type="match status" value="1"/>
</dbReference>
<dbReference type="OrthoDB" id="9804309at2"/>
<evidence type="ECO:0000259" key="3">
    <source>
        <dbReference type="PROSITE" id="PS51668"/>
    </source>
</evidence>
<dbReference type="SUPFAM" id="SSF118196">
    <property type="entry name" value="YaeB-like"/>
    <property type="match status" value="1"/>
</dbReference>
<dbReference type="InterPro" id="IPR036414">
    <property type="entry name" value="YaeB_N_sf"/>
</dbReference>
<reference evidence="4 5" key="1">
    <citation type="journal article" date="2015" name="BMC Genomics">
        <title>Genome mining reveals unlocked bioactive potential of marine Gram-negative bacteria.</title>
        <authorList>
            <person name="Machado H."/>
            <person name="Sonnenschein E.C."/>
            <person name="Melchiorsen J."/>
            <person name="Gram L."/>
        </authorList>
    </citation>
    <scope>NUCLEOTIDE SEQUENCE [LARGE SCALE GENOMIC DNA]</scope>
    <source>
        <strain evidence="4 5">S3137</strain>
    </source>
</reference>
<dbReference type="GeneID" id="58228608"/>
<evidence type="ECO:0000256" key="1">
    <source>
        <dbReference type="ARBA" id="ARBA00022691"/>
    </source>
</evidence>
<evidence type="ECO:0000313" key="4">
    <source>
        <dbReference type="EMBL" id="KJY99749.1"/>
    </source>
</evidence>
<dbReference type="PANTHER" id="PTHR12818:SF0">
    <property type="entry name" value="TRNA (ADENINE(37)-N6)-METHYLTRANSFERASE"/>
    <property type="match status" value="1"/>
</dbReference>
<comment type="similarity">
    <text evidence="2">Belongs to the tRNA methyltransferase O family.</text>
</comment>
<dbReference type="Proteomes" id="UP000033664">
    <property type="component" value="Unassembled WGS sequence"/>
</dbReference>
<proteinExistence type="inferred from homology"/>